<feature type="non-terminal residue" evidence="1">
    <location>
        <position position="84"/>
    </location>
</feature>
<protein>
    <submittedName>
        <fullName evidence="1">Uncharacterized protein</fullName>
    </submittedName>
</protein>
<keyword evidence="2" id="KW-1185">Reference proteome</keyword>
<reference evidence="1 2" key="1">
    <citation type="submission" date="2014-04" db="EMBL/GenBank/DDBJ databases">
        <title>Evolutionary Origins and Diversification of the Mycorrhizal Mutualists.</title>
        <authorList>
            <consortium name="DOE Joint Genome Institute"/>
            <consortium name="Mycorrhizal Genomics Consortium"/>
            <person name="Kohler A."/>
            <person name="Kuo A."/>
            <person name="Nagy L.G."/>
            <person name="Floudas D."/>
            <person name="Copeland A."/>
            <person name="Barry K.W."/>
            <person name="Cichocki N."/>
            <person name="Veneault-Fourrey C."/>
            <person name="LaButti K."/>
            <person name="Lindquist E.A."/>
            <person name="Lipzen A."/>
            <person name="Lundell T."/>
            <person name="Morin E."/>
            <person name="Murat C."/>
            <person name="Riley R."/>
            <person name="Ohm R."/>
            <person name="Sun H."/>
            <person name="Tunlid A."/>
            <person name="Henrissat B."/>
            <person name="Grigoriev I.V."/>
            <person name="Hibbett D.S."/>
            <person name="Martin F."/>
        </authorList>
    </citation>
    <scope>NUCLEOTIDE SEQUENCE [LARGE SCALE GENOMIC DNA]</scope>
    <source>
        <strain evidence="1 2">FD-317 M1</strain>
    </source>
</reference>
<accession>A0A0D0CWE3</accession>
<dbReference type="HOGENOM" id="CLU_163773_0_0_1"/>
<evidence type="ECO:0000313" key="2">
    <source>
        <dbReference type="Proteomes" id="UP000053593"/>
    </source>
</evidence>
<sequence>CCTGHGYIGEYYSKFVPSKNIDCPCGEQLQTREHILREFPHYERDRYLLCKVSDMVSLADILGSEEGIEALTSFIEKSGAFTET</sequence>
<organism evidence="1 2">
    <name type="scientific">Collybiopsis luxurians FD-317 M1</name>
    <dbReference type="NCBI Taxonomy" id="944289"/>
    <lineage>
        <taxon>Eukaryota</taxon>
        <taxon>Fungi</taxon>
        <taxon>Dikarya</taxon>
        <taxon>Basidiomycota</taxon>
        <taxon>Agaricomycotina</taxon>
        <taxon>Agaricomycetes</taxon>
        <taxon>Agaricomycetidae</taxon>
        <taxon>Agaricales</taxon>
        <taxon>Marasmiineae</taxon>
        <taxon>Omphalotaceae</taxon>
        <taxon>Collybiopsis</taxon>
        <taxon>Collybiopsis luxurians</taxon>
    </lineage>
</organism>
<feature type="non-terminal residue" evidence="1">
    <location>
        <position position="1"/>
    </location>
</feature>
<gene>
    <name evidence="1" type="ORF">GYMLUDRAFT_127016</name>
</gene>
<name>A0A0D0CWE3_9AGAR</name>
<dbReference type="AlphaFoldDB" id="A0A0D0CWE3"/>
<proteinExistence type="predicted"/>
<dbReference type="Proteomes" id="UP000053593">
    <property type="component" value="Unassembled WGS sequence"/>
</dbReference>
<dbReference type="EMBL" id="KN834762">
    <property type="protein sequence ID" value="KIK64142.1"/>
    <property type="molecule type" value="Genomic_DNA"/>
</dbReference>
<dbReference type="OrthoDB" id="3230070at2759"/>
<evidence type="ECO:0000313" key="1">
    <source>
        <dbReference type="EMBL" id="KIK64142.1"/>
    </source>
</evidence>